<accession>A0A1S1Z370</accession>
<keyword evidence="1" id="KW-0472">Membrane</keyword>
<sequence>MKRPTMFKLLSYRQFDFTTRYYDADKEERDARHKALYKKYQKQEDKEKTIKGIQDSLDFSAMRHRRTEKKPVIIRAMIVAGLFALLYFIFN</sequence>
<keyword evidence="1" id="KW-0812">Transmembrane</keyword>
<gene>
    <name evidence="2" type="ORF">NH26_15215</name>
</gene>
<keyword evidence="1" id="KW-1133">Transmembrane helix</keyword>
<keyword evidence="3" id="KW-1185">Reference proteome</keyword>
<dbReference type="Proteomes" id="UP000179797">
    <property type="component" value="Unassembled WGS sequence"/>
</dbReference>
<evidence type="ECO:0000313" key="3">
    <source>
        <dbReference type="Proteomes" id="UP000179797"/>
    </source>
</evidence>
<evidence type="ECO:0000313" key="2">
    <source>
        <dbReference type="EMBL" id="OHX67603.1"/>
    </source>
</evidence>
<dbReference type="EMBL" id="JRYR02000001">
    <property type="protein sequence ID" value="OHX67603.1"/>
    <property type="molecule type" value="Genomic_DNA"/>
</dbReference>
<dbReference type="OrthoDB" id="981450at2"/>
<dbReference type="STRING" id="915059.NH26_15215"/>
<organism evidence="2 3">
    <name type="scientific">Flammeovirga pacifica</name>
    <dbReference type="NCBI Taxonomy" id="915059"/>
    <lineage>
        <taxon>Bacteria</taxon>
        <taxon>Pseudomonadati</taxon>
        <taxon>Bacteroidota</taxon>
        <taxon>Cytophagia</taxon>
        <taxon>Cytophagales</taxon>
        <taxon>Flammeovirgaceae</taxon>
        <taxon>Flammeovirga</taxon>
    </lineage>
</organism>
<comment type="caution">
    <text evidence="2">The sequence shown here is derived from an EMBL/GenBank/DDBJ whole genome shotgun (WGS) entry which is preliminary data.</text>
</comment>
<name>A0A1S1Z370_FLAPC</name>
<proteinExistence type="predicted"/>
<dbReference type="AlphaFoldDB" id="A0A1S1Z370"/>
<feature type="transmembrane region" description="Helical" evidence="1">
    <location>
        <begin position="72"/>
        <end position="90"/>
    </location>
</feature>
<dbReference type="RefSeq" id="WP_044227454.1">
    <property type="nucleotide sequence ID" value="NZ_JRYR02000001.1"/>
</dbReference>
<reference evidence="2 3" key="1">
    <citation type="journal article" date="2012" name="Int. J. Syst. Evol. Microbiol.">
        <title>Flammeovirga pacifica sp. nov., isolated from deep-sea sediment.</title>
        <authorList>
            <person name="Xu H."/>
            <person name="Fu Y."/>
            <person name="Yang N."/>
            <person name="Ding Z."/>
            <person name="Lai Q."/>
            <person name="Zeng R."/>
        </authorList>
    </citation>
    <scope>NUCLEOTIDE SEQUENCE [LARGE SCALE GENOMIC DNA]</scope>
    <source>
        <strain evidence="3">DSM 24597 / LMG 26175 / WPAGA1</strain>
    </source>
</reference>
<evidence type="ECO:0000256" key="1">
    <source>
        <dbReference type="SAM" id="Phobius"/>
    </source>
</evidence>
<protein>
    <submittedName>
        <fullName evidence="2">Uncharacterized protein</fullName>
    </submittedName>
</protein>